<evidence type="ECO:0000313" key="3">
    <source>
        <dbReference type="Proteomes" id="UP000177629"/>
    </source>
</evidence>
<feature type="transmembrane region" description="Helical" evidence="1">
    <location>
        <begin position="148"/>
        <end position="171"/>
    </location>
</feature>
<evidence type="ECO:0000313" key="2">
    <source>
        <dbReference type="EMBL" id="OHA48055.1"/>
    </source>
</evidence>
<dbReference type="AlphaFoldDB" id="A0A1G2PI94"/>
<dbReference type="Gene3D" id="1.20.1280.290">
    <property type="match status" value="1"/>
</dbReference>
<feature type="transmembrane region" description="Helical" evidence="1">
    <location>
        <begin position="33"/>
        <end position="53"/>
    </location>
</feature>
<reference evidence="2 3" key="1">
    <citation type="journal article" date="2016" name="Nat. Commun.">
        <title>Thousands of microbial genomes shed light on interconnected biogeochemical processes in an aquifer system.</title>
        <authorList>
            <person name="Anantharaman K."/>
            <person name="Brown C.T."/>
            <person name="Hug L.A."/>
            <person name="Sharon I."/>
            <person name="Castelle C.J."/>
            <person name="Probst A.J."/>
            <person name="Thomas B.C."/>
            <person name="Singh A."/>
            <person name="Wilkins M.J."/>
            <person name="Karaoz U."/>
            <person name="Brodie E.L."/>
            <person name="Williams K.H."/>
            <person name="Hubbard S.S."/>
            <person name="Banfield J.F."/>
        </authorList>
    </citation>
    <scope>NUCLEOTIDE SEQUENCE [LARGE SCALE GENOMIC DNA]</scope>
</reference>
<proteinExistence type="predicted"/>
<evidence type="ECO:0000256" key="1">
    <source>
        <dbReference type="SAM" id="Phobius"/>
    </source>
</evidence>
<comment type="caution">
    <text evidence="2">The sequence shown here is derived from an EMBL/GenBank/DDBJ whole genome shotgun (WGS) entry which is preliminary data.</text>
</comment>
<gene>
    <name evidence="2" type="ORF">A2806_03795</name>
</gene>
<sequence>MDLTTLVQWLGTAGIVAFYPIQNWRLVFTRNPVGLSFLAFSLIAVGISGYLALGIHLGLLGFIAGNTSNLAFATLILLIVWFRSQGLRATERAAGLLTLIVGFGALIAIHLTASPVFASTAAGWLGLSGVVAFYLVQNTNLFRTKDPTGLSLLAFACLTVGLAFYALLGFLVKDITIIIGNGVTFLGSLVVIYMIIRYRKK</sequence>
<dbReference type="EMBL" id="MHSS01000009">
    <property type="protein sequence ID" value="OHA48055.1"/>
    <property type="molecule type" value="Genomic_DNA"/>
</dbReference>
<feature type="transmembrane region" description="Helical" evidence="1">
    <location>
        <begin position="93"/>
        <end position="111"/>
    </location>
</feature>
<protein>
    <submittedName>
        <fullName evidence="2">Uncharacterized protein</fullName>
    </submittedName>
</protein>
<feature type="transmembrane region" description="Helical" evidence="1">
    <location>
        <begin position="177"/>
        <end position="196"/>
    </location>
</feature>
<organism evidence="2 3">
    <name type="scientific">Candidatus Terrybacteria bacterium RIFCSPHIGHO2_01_FULL_48_17</name>
    <dbReference type="NCBI Taxonomy" id="1802362"/>
    <lineage>
        <taxon>Bacteria</taxon>
        <taxon>Candidatus Terryibacteriota</taxon>
    </lineage>
</organism>
<keyword evidence="1" id="KW-0472">Membrane</keyword>
<keyword evidence="1" id="KW-0812">Transmembrane</keyword>
<name>A0A1G2PI94_9BACT</name>
<feature type="transmembrane region" description="Helical" evidence="1">
    <location>
        <begin position="59"/>
        <end position="81"/>
    </location>
</feature>
<dbReference type="Proteomes" id="UP000177629">
    <property type="component" value="Unassembled WGS sequence"/>
</dbReference>
<keyword evidence="1" id="KW-1133">Transmembrane helix</keyword>
<feature type="transmembrane region" description="Helical" evidence="1">
    <location>
        <begin position="6"/>
        <end position="21"/>
    </location>
</feature>
<feature type="transmembrane region" description="Helical" evidence="1">
    <location>
        <begin position="117"/>
        <end position="136"/>
    </location>
</feature>
<accession>A0A1G2PI94</accession>